<dbReference type="PANTHER" id="PTHR46847">
    <property type="entry name" value="D-ALLOSE-BINDING PERIPLASMIC PROTEIN-RELATED"/>
    <property type="match status" value="1"/>
</dbReference>
<dbReference type="SUPFAM" id="SSF53822">
    <property type="entry name" value="Periplasmic binding protein-like I"/>
    <property type="match status" value="1"/>
</dbReference>
<comment type="subcellular location">
    <subcellularLocation>
        <location evidence="1">Cell envelope</location>
    </subcellularLocation>
</comment>
<dbReference type="Pfam" id="PF13407">
    <property type="entry name" value="Peripla_BP_4"/>
    <property type="match status" value="1"/>
</dbReference>
<dbReference type="GO" id="GO:0030313">
    <property type="term" value="C:cell envelope"/>
    <property type="evidence" value="ECO:0007669"/>
    <property type="project" value="UniProtKB-SubCell"/>
</dbReference>
<keyword evidence="3 4" id="KW-0732">Signal</keyword>
<dbReference type="GO" id="GO:0030246">
    <property type="term" value="F:carbohydrate binding"/>
    <property type="evidence" value="ECO:0007669"/>
    <property type="project" value="UniProtKB-ARBA"/>
</dbReference>
<protein>
    <submittedName>
        <fullName evidence="6">Sugar ABC transporter substrate-binding protein</fullName>
    </submittedName>
</protein>
<evidence type="ECO:0000256" key="3">
    <source>
        <dbReference type="ARBA" id="ARBA00022729"/>
    </source>
</evidence>
<dbReference type="PROSITE" id="PS51257">
    <property type="entry name" value="PROKAR_LIPOPROTEIN"/>
    <property type="match status" value="1"/>
</dbReference>
<reference evidence="6 7" key="1">
    <citation type="submission" date="2020-03" db="EMBL/GenBank/DDBJ databases">
        <title>A novel species.</title>
        <authorList>
            <person name="Gao J."/>
        </authorList>
    </citation>
    <scope>NUCLEOTIDE SEQUENCE [LARGE SCALE GENOMIC DNA]</scope>
    <source>
        <strain evidence="6 7">QMT-12</strain>
    </source>
</reference>
<evidence type="ECO:0000313" key="6">
    <source>
        <dbReference type="EMBL" id="QIQ05597.1"/>
    </source>
</evidence>
<evidence type="ECO:0000313" key="7">
    <source>
        <dbReference type="Proteomes" id="UP000501179"/>
    </source>
</evidence>
<dbReference type="InterPro" id="IPR028082">
    <property type="entry name" value="Peripla_BP_I"/>
</dbReference>
<dbReference type="EMBL" id="CP050177">
    <property type="protein sequence ID" value="QIQ05597.1"/>
    <property type="molecule type" value="Genomic_DNA"/>
</dbReference>
<organism evidence="6 7">
    <name type="scientific">Streptomyces liangshanensis</name>
    <dbReference type="NCBI Taxonomy" id="2717324"/>
    <lineage>
        <taxon>Bacteria</taxon>
        <taxon>Bacillati</taxon>
        <taxon>Actinomycetota</taxon>
        <taxon>Actinomycetes</taxon>
        <taxon>Kitasatosporales</taxon>
        <taxon>Streptomycetaceae</taxon>
        <taxon>Streptomyces</taxon>
    </lineage>
</organism>
<accession>A0A6G9H674</accession>
<comment type="similarity">
    <text evidence="2">Belongs to the bacterial solute-binding protein 2 family.</text>
</comment>
<dbReference type="PANTHER" id="PTHR46847:SF1">
    <property type="entry name" value="D-ALLOSE-BINDING PERIPLASMIC PROTEIN-RELATED"/>
    <property type="match status" value="1"/>
</dbReference>
<feature type="domain" description="Periplasmic binding protein" evidence="5">
    <location>
        <begin position="50"/>
        <end position="310"/>
    </location>
</feature>
<evidence type="ECO:0000256" key="2">
    <source>
        <dbReference type="ARBA" id="ARBA00007639"/>
    </source>
</evidence>
<dbReference type="InterPro" id="IPR025997">
    <property type="entry name" value="SBP_2_dom"/>
</dbReference>
<dbReference type="AlphaFoldDB" id="A0A6G9H674"/>
<name>A0A6G9H674_9ACTN</name>
<proteinExistence type="inferred from homology"/>
<evidence type="ECO:0000256" key="4">
    <source>
        <dbReference type="SAM" id="SignalP"/>
    </source>
</evidence>
<dbReference type="KEGG" id="slia:HA039_27820"/>
<gene>
    <name evidence="6" type="ORF">HA039_27820</name>
</gene>
<evidence type="ECO:0000256" key="1">
    <source>
        <dbReference type="ARBA" id="ARBA00004196"/>
    </source>
</evidence>
<keyword evidence="7" id="KW-1185">Reference proteome</keyword>
<sequence length="358" mass="38320">MKRNTADRSPFRRLRTTGASACAVVLAVTALAGCNRESDSDSAAGGGKVGIDLPRADSDFWNSYQQYIDKGVKADGIDALPPTNSQNDIGKLVANVQAFTDQGAKAVVMAPQDTGAIAETLQTLSDKKIPVVSVDTRPDKGDVYMVVRADNRAYGQKACEYLGEQLKGKGKVAEFQGDLSSINGRDRSEAFKSCMTEKFPNIQVFELATEWKGDVASAKLQSTLAAHPDLNGIYMQAGGVFLQPTLALLEQKKLLKAPGTPGHITIISNDGIPEELDAIRAGKIDATISQPADLYAKYALYWAKEALAGTTPKAGPTDHGSTIIKIPNGFEDQLPAPLVTKANVDDPKLWANQLEKKN</sequence>
<dbReference type="RefSeq" id="WP_167034095.1">
    <property type="nucleotide sequence ID" value="NZ_CP050177.1"/>
</dbReference>
<dbReference type="Gene3D" id="3.40.50.2300">
    <property type="match status" value="2"/>
</dbReference>
<feature type="signal peptide" evidence="4">
    <location>
        <begin position="1"/>
        <end position="32"/>
    </location>
</feature>
<feature type="chain" id="PRO_5026134688" evidence="4">
    <location>
        <begin position="33"/>
        <end position="358"/>
    </location>
</feature>
<dbReference type="CDD" id="cd01536">
    <property type="entry name" value="PBP1_ABC_sugar_binding-like"/>
    <property type="match status" value="1"/>
</dbReference>
<evidence type="ECO:0000259" key="5">
    <source>
        <dbReference type="Pfam" id="PF13407"/>
    </source>
</evidence>
<dbReference type="Proteomes" id="UP000501179">
    <property type="component" value="Chromosome"/>
</dbReference>